<reference evidence="1 2" key="1">
    <citation type="submission" date="2022-05" db="EMBL/GenBank/DDBJ databases">
        <authorList>
            <consortium name="Genoscope - CEA"/>
            <person name="William W."/>
        </authorList>
    </citation>
    <scope>NUCLEOTIDE SEQUENCE [LARGE SCALE GENOMIC DNA]</scope>
</reference>
<dbReference type="InterPro" id="IPR051055">
    <property type="entry name" value="PIF1_helicase"/>
</dbReference>
<evidence type="ECO:0000313" key="2">
    <source>
        <dbReference type="Proteomes" id="UP001159427"/>
    </source>
</evidence>
<dbReference type="Proteomes" id="UP001159427">
    <property type="component" value="Unassembled WGS sequence"/>
</dbReference>
<sequence length="158" mass="18135">MRQKDDQPFIELLNRFRTASQNDEDIQCINLRTTSSSDDNYPSDALHIWAENNLVNQHNNTKLEKILKPITISLTDQITRNFKNSNIVRILRSDKSDTGGLDYEIYLKETARVMLTVNIHISDRLINGQIGSLLKIDVNPNTKRPPIIYIKLDDDKAG</sequence>
<evidence type="ECO:0000313" key="1">
    <source>
        <dbReference type="EMBL" id="CAH3025945.1"/>
    </source>
</evidence>
<organism evidence="1 2">
    <name type="scientific">Porites evermanni</name>
    <dbReference type="NCBI Taxonomy" id="104178"/>
    <lineage>
        <taxon>Eukaryota</taxon>
        <taxon>Metazoa</taxon>
        <taxon>Cnidaria</taxon>
        <taxon>Anthozoa</taxon>
        <taxon>Hexacorallia</taxon>
        <taxon>Scleractinia</taxon>
        <taxon>Fungiina</taxon>
        <taxon>Poritidae</taxon>
        <taxon>Porites</taxon>
    </lineage>
</organism>
<name>A0ABN8MC68_9CNID</name>
<protein>
    <submittedName>
        <fullName evidence="1">Uncharacterized protein</fullName>
    </submittedName>
</protein>
<dbReference type="PANTHER" id="PTHR47642:SF8">
    <property type="entry name" value="ATP-DEPENDENT DNA HELICASE"/>
    <property type="match status" value="1"/>
</dbReference>
<comment type="caution">
    <text evidence="1">The sequence shown here is derived from an EMBL/GenBank/DDBJ whole genome shotgun (WGS) entry which is preliminary data.</text>
</comment>
<keyword evidence="2" id="KW-1185">Reference proteome</keyword>
<dbReference type="EMBL" id="CALNXI010000381">
    <property type="protein sequence ID" value="CAH3025945.1"/>
    <property type="molecule type" value="Genomic_DNA"/>
</dbReference>
<dbReference type="PANTHER" id="PTHR47642">
    <property type="entry name" value="ATP-DEPENDENT DNA HELICASE"/>
    <property type="match status" value="1"/>
</dbReference>
<feature type="non-terminal residue" evidence="1">
    <location>
        <position position="158"/>
    </location>
</feature>
<gene>
    <name evidence="1" type="ORF">PEVE_00027683</name>
</gene>
<accession>A0ABN8MC68</accession>
<proteinExistence type="predicted"/>